<comment type="caution">
    <text evidence="1">The sequence shown here is derived from an EMBL/GenBank/DDBJ whole genome shotgun (WGS) entry which is preliminary data.</text>
</comment>
<evidence type="ECO:0000313" key="2">
    <source>
        <dbReference type="EMBL" id="EBT2271513.1"/>
    </source>
</evidence>
<dbReference type="Pfam" id="PF06891">
    <property type="entry name" value="P2_Phage_GpR"/>
    <property type="match status" value="1"/>
</dbReference>
<dbReference type="EMBL" id="AAGYBI010000076">
    <property type="protein sequence ID" value="EBT2271513.1"/>
    <property type="molecule type" value="Genomic_DNA"/>
</dbReference>
<gene>
    <name evidence="1" type="ORF">CEJ09_02665</name>
    <name evidence="2" type="ORF">CI531_24100</name>
</gene>
<dbReference type="EMBL" id="AAGWQQ010000003">
    <property type="protein sequence ID" value="EBS7980755.1"/>
    <property type="molecule type" value="Genomic_DNA"/>
</dbReference>
<accession>A0A5U0PAV4</accession>
<protein>
    <recommendedName>
        <fullName evidence="3">Phage tail protein</fullName>
    </recommendedName>
</protein>
<evidence type="ECO:0008006" key="3">
    <source>
        <dbReference type="Google" id="ProtNLM"/>
    </source>
</evidence>
<proteinExistence type="predicted"/>
<dbReference type="InterPro" id="IPR009678">
    <property type="entry name" value="Phage_tail_completion_R"/>
</dbReference>
<organism evidence="1">
    <name type="scientific">Salmonella enterica</name>
    <name type="common">Salmonella choleraesuis</name>
    <dbReference type="NCBI Taxonomy" id="28901"/>
    <lineage>
        <taxon>Bacteria</taxon>
        <taxon>Pseudomonadati</taxon>
        <taxon>Pseudomonadota</taxon>
        <taxon>Gammaproteobacteria</taxon>
        <taxon>Enterobacterales</taxon>
        <taxon>Enterobacteriaceae</taxon>
        <taxon>Salmonella</taxon>
    </lineage>
</organism>
<sequence length="160" mass="18302">MNLLSTNQLMSLTSYLTEALGERVMQTCDIDISTVRLINSAKNLGMGFLRTGFDVFDAELTWYDWPYRLFDAELLPSLVEAWVFDNSEMRDTLQLTDPTCDVDTGDDDVMVVTLNIGLYKDRVIREDDNGIIRRGDRRYSLATPEIWTAQDMVVTAECRP</sequence>
<evidence type="ECO:0000313" key="1">
    <source>
        <dbReference type="EMBL" id="EBS7980755.1"/>
    </source>
</evidence>
<reference evidence="1" key="1">
    <citation type="submission" date="2018-07" db="EMBL/GenBank/DDBJ databases">
        <authorList>
            <consortium name="PulseNet: The National Subtyping Network for Foodborne Disease Surveillance"/>
            <person name="Tarr C.L."/>
            <person name="Trees E."/>
            <person name="Katz L.S."/>
            <person name="Carleton-Romer H.A."/>
            <person name="Stroika S."/>
            <person name="Kucerova Z."/>
            <person name="Roache K.F."/>
            <person name="Sabol A.L."/>
            <person name="Besser J."/>
            <person name="Gerner-Smidt P."/>
        </authorList>
    </citation>
    <scope>NUCLEOTIDE SEQUENCE</scope>
    <source>
        <strain evidence="1">PNUSAS015592</strain>
        <strain evidence="2">PNUSAS018280</strain>
    </source>
</reference>
<dbReference type="AlphaFoldDB" id="A0A5U0PAV4"/>
<name>A0A5U0PAV4_SALER</name>